<dbReference type="Pfam" id="PF04695">
    <property type="entry name" value="Pex14_N"/>
    <property type="match status" value="1"/>
</dbReference>
<dbReference type="InterPro" id="IPR036388">
    <property type="entry name" value="WH-like_DNA-bd_sf"/>
</dbReference>
<dbReference type="OMA" id="CDGLIYS"/>
<evidence type="ECO:0000256" key="8">
    <source>
        <dbReference type="SAM" id="MobiDB-lite"/>
    </source>
</evidence>
<evidence type="ECO:0000259" key="10">
    <source>
        <dbReference type="Pfam" id="PF04695"/>
    </source>
</evidence>
<name>S3DET5_GLAL2</name>
<evidence type="ECO:0000313" key="12">
    <source>
        <dbReference type="Proteomes" id="UP000016922"/>
    </source>
</evidence>
<evidence type="ECO:0000256" key="2">
    <source>
        <dbReference type="ARBA" id="ARBA00023010"/>
    </source>
</evidence>
<feature type="compositionally biased region" description="Basic and acidic residues" evidence="8">
    <location>
        <begin position="67"/>
        <end position="77"/>
    </location>
</feature>
<dbReference type="OrthoDB" id="441517at2759"/>
<dbReference type="GO" id="GO:1990429">
    <property type="term" value="C:peroxisomal importomer complex"/>
    <property type="evidence" value="ECO:0007669"/>
    <property type="project" value="TreeGrafter"/>
</dbReference>
<keyword evidence="2" id="KW-0811">Translocation</keyword>
<evidence type="ECO:0000256" key="7">
    <source>
        <dbReference type="RuleBase" id="RU367032"/>
    </source>
</evidence>
<keyword evidence="7" id="KW-0653">Protein transport</keyword>
<evidence type="ECO:0000256" key="5">
    <source>
        <dbReference type="ARBA" id="ARBA00029691"/>
    </source>
</evidence>
<comment type="similarity">
    <text evidence="1 7">Belongs to the peroxin-14 family.</text>
</comment>
<sequence>MGRLACNYVSHSSQPRHVKLNADDNPNNNAPIKIATPPNKTKMSDSESGEQKGGVPSWQRVTAQKPLQEEDKPKSKTDPTSTAPMLAQARKFLEDEEVKDAPTDKKIAFLESKGVRSEDVQELLGISRNLEASNTTPPMEDTQISKPPPPQPSPTPSPPRQQQQNHPPLPTQPPIITYPEFLTTSPRPDPLITKPRLLKTLYAFSFLSLLLYGTSNYLVAPMISSLTTARLSLASTTSTNLRKLIEKLEKAVSTIPISSTPQKPDDSESEPEDPTELYHRDIGIQTSPPSSPTLSPSPTTPLDSQTTTLSTLSTSLKSLITSSDSEGENSREFETTIGYVKEMLEGMAYVQPPTVNYGYGGFSGGGAKEDDEIARFSGGC</sequence>
<feature type="region of interest" description="Disordered" evidence="8">
    <location>
        <begin position="1"/>
        <end position="87"/>
    </location>
</feature>
<evidence type="ECO:0000256" key="1">
    <source>
        <dbReference type="ARBA" id="ARBA00005443"/>
    </source>
</evidence>
<feature type="region of interest" description="Disordered" evidence="8">
    <location>
        <begin position="255"/>
        <end position="310"/>
    </location>
</feature>
<feature type="transmembrane region" description="Helical" evidence="9">
    <location>
        <begin position="201"/>
        <end position="220"/>
    </location>
</feature>
<evidence type="ECO:0000313" key="11">
    <source>
        <dbReference type="EMBL" id="EPE30496.1"/>
    </source>
</evidence>
<accession>S3DET5</accession>
<feature type="compositionally biased region" description="Low complexity" evidence="8">
    <location>
        <begin position="286"/>
        <end position="310"/>
    </location>
</feature>
<dbReference type="GO" id="GO:0005778">
    <property type="term" value="C:peroxisomal membrane"/>
    <property type="evidence" value="ECO:0007669"/>
    <property type="project" value="UniProtKB-SubCell"/>
</dbReference>
<comment type="subcellular location">
    <subcellularLocation>
        <location evidence="6 7">Peroxisome membrane</location>
    </subcellularLocation>
</comment>
<keyword evidence="9" id="KW-0812">Transmembrane</keyword>
<evidence type="ECO:0000256" key="9">
    <source>
        <dbReference type="SAM" id="Phobius"/>
    </source>
</evidence>
<protein>
    <recommendedName>
        <fullName evidence="4 7">Peroxisomal membrane protein PEX14</fullName>
    </recommendedName>
    <alternativeName>
        <fullName evidence="5 7">Peroxin-14</fullName>
    </alternativeName>
</protein>
<dbReference type="Gene3D" id="1.10.10.10">
    <property type="entry name" value="Winged helix-like DNA-binding domain superfamily/Winged helix DNA-binding domain"/>
    <property type="match status" value="1"/>
</dbReference>
<dbReference type="GO" id="GO:0016560">
    <property type="term" value="P:protein import into peroxisome matrix, docking"/>
    <property type="evidence" value="ECO:0007669"/>
    <property type="project" value="UniProtKB-UniRule"/>
</dbReference>
<comment type="function">
    <text evidence="7">Component of the PEX13-PEX14 docking complex, a translocon channel that specifically mediates the import of peroxisomal cargo proteins bound to PEX5 receptor. The PEX13-PEX14 docking complex forms a large import pore which can be opened to a diameter of about 9 nm. Mechanistically, PEX5 receptor along with cargo proteins associates with the PEX14 subunit of the PEX13-PEX14 docking complex in the cytosol, leading to the insertion of the receptor into the organelle membrane with the concomitant translocation of the cargo into the peroxisome matrix.</text>
</comment>
<organism evidence="11 12">
    <name type="scientific">Glarea lozoyensis (strain ATCC 20868 / MF5171)</name>
    <dbReference type="NCBI Taxonomy" id="1116229"/>
    <lineage>
        <taxon>Eukaryota</taxon>
        <taxon>Fungi</taxon>
        <taxon>Dikarya</taxon>
        <taxon>Ascomycota</taxon>
        <taxon>Pezizomycotina</taxon>
        <taxon>Leotiomycetes</taxon>
        <taxon>Helotiales</taxon>
        <taxon>Helotiaceae</taxon>
        <taxon>Glarea</taxon>
    </lineage>
</organism>
<keyword evidence="7 9" id="KW-0472">Membrane</keyword>
<reference evidence="11 12" key="1">
    <citation type="journal article" date="2013" name="BMC Genomics">
        <title>Genomics-driven discovery of the pneumocandin biosynthetic gene cluster in the fungus Glarea lozoyensis.</title>
        <authorList>
            <person name="Chen L."/>
            <person name="Yue Q."/>
            <person name="Zhang X."/>
            <person name="Xiang M."/>
            <person name="Wang C."/>
            <person name="Li S."/>
            <person name="Che Y."/>
            <person name="Ortiz-Lopez F.J."/>
            <person name="Bills G.F."/>
            <person name="Liu X."/>
            <person name="An Z."/>
        </authorList>
    </citation>
    <scope>NUCLEOTIDE SEQUENCE [LARGE SCALE GENOMIC DNA]</scope>
    <source>
        <strain evidence="12">ATCC 20868 / MF5171</strain>
    </source>
</reference>
<keyword evidence="7" id="KW-0813">Transport</keyword>
<dbReference type="InterPro" id="IPR025655">
    <property type="entry name" value="PEX14"/>
</dbReference>
<dbReference type="GO" id="GO:0005102">
    <property type="term" value="F:signaling receptor binding"/>
    <property type="evidence" value="ECO:0007669"/>
    <property type="project" value="TreeGrafter"/>
</dbReference>
<dbReference type="HOGENOM" id="CLU_044743_0_0_1"/>
<feature type="region of interest" description="Disordered" evidence="8">
    <location>
        <begin position="127"/>
        <end position="189"/>
    </location>
</feature>
<dbReference type="AlphaFoldDB" id="S3DET5"/>
<feature type="compositionally biased region" description="Pro residues" evidence="8">
    <location>
        <begin position="146"/>
        <end position="159"/>
    </location>
</feature>
<evidence type="ECO:0000256" key="4">
    <source>
        <dbReference type="ARBA" id="ARBA00029502"/>
    </source>
</evidence>
<feature type="domain" description="Peroxisome membrane anchor protein Pex14p N-terminal" evidence="10">
    <location>
        <begin position="83"/>
        <end position="125"/>
    </location>
</feature>
<keyword evidence="12" id="KW-1185">Reference proteome</keyword>
<evidence type="ECO:0000256" key="3">
    <source>
        <dbReference type="ARBA" id="ARBA00023140"/>
    </source>
</evidence>
<keyword evidence="9" id="KW-1133">Transmembrane helix</keyword>
<feature type="compositionally biased region" description="Polar residues" evidence="8">
    <location>
        <begin position="130"/>
        <end position="145"/>
    </location>
</feature>
<dbReference type="RefSeq" id="XP_008081907.1">
    <property type="nucleotide sequence ID" value="XM_008083716.1"/>
</dbReference>
<dbReference type="KEGG" id="glz:GLAREA_03463"/>
<gene>
    <name evidence="11" type="ORF">GLAREA_03463</name>
</gene>
<dbReference type="InterPro" id="IPR006785">
    <property type="entry name" value="Pex14_N"/>
</dbReference>
<dbReference type="eggNOG" id="ENOG502S3Q3">
    <property type="taxonomic scope" value="Eukaryota"/>
</dbReference>
<dbReference type="GeneID" id="19462518"/>
<proteinExistence type="inferred from homology"/>
<keyword evidence="3 7" id="KW-0576">Peroxisome</keyword>
<evidence type="ECO:0000256" key="6">
    <source>
        <dbReference type="ARBA" id="ARBA00046271"/>
    </source>
</evidence>
<dbReference type="EMBL" id="KE145363">
    <property type="protein sequence ID" value="EPE30496.1"/>
    <property type="molecule type" value="Genomic_DNA"/>
</dbReference>
<dbReference type="Proteomes" id="UP000016922">
    <property type="component" value="Unassembled WGS sequence"/>
</dbReference>
<dbReference type="PANTHER" id="PTHR23058">
    <property type="entry name" value="PEROXISOMAL MEMBRANE PROTEIN PEX14"/>
    <property type="match status" value="1"/>
</dbReference>
<dbReference type="PANTHER" id="PTHR23058:SF5">
    <property type="entry name" value="PEROXISOMAL MEMBRANE PROTEIN PEX14"/>
    <property type="match status" value="1"/>
</dbReference>